<evidence type="ECO:0000313" key="1">
    <source>
        <dbReference type="EMBL" id="EPS69604.1"/>
    </source>
</evidence>
<dbReference type="AlphaFoldDB" id="S8CQX0"/>
<comment type="caution">
    <text evidence="1">The sequence shown here is derived from an EMBL/GenBank/DDBJ whole genome shotgun (WGS) entry which is preliminary data.</text>
</comment>
<reference evidence="1 2" key="1">
    <citation type="journal article" date="2013" name="BMC Genomics">
        <title>The miniature genome of a carnivorous plant Genlisea aurea contains a low number of genes and short non-coding sequences.</title>
        <authorList>
            <person name="Leushkin E.V."/>
            <person name="Sutormin R.A."/>
            <person name="Nabieva E.R."/>
            <person name="Penin A.A."/>
            <person name="Kondrashov A.S."/>
            <person name="Logacheva M.D."/>
        </authorList>
    </citation>
    <scope>NUCLEOTIDE SEQUENCE [LARGE SCALE GENOMIC DNA]</scope>
</reference>
<keyword evidence="2" id="KW-1185">Reference proteome</keyword>
<protein>
    <submittedName>
        <fullName evidence="1">Uncharacterized protein</fullName>
    </submittedName>
</protein>
<organism evidence="1 2">
    <name type="scientific">Genlisea aurea</name>
    <dbReference type="NCBI Taxonomy" id="192259"/>
    <lineage>
        <taxon>Eukaryota</taxon>
        <taxon>Viridiplantae</taxon>
        <taxon>Streptophyta</taxon>
        <taxon>Embryophyta</taxon>
        <taxon>Tracheophyta</taxon>
        <taxon>Spermatophyta</taxon>
        <taxon>Magnoliopsida</taxon>
        <taxon>eudicotyledons</taxon>
        <taxon>Gunneridae</taxon>
        <taxon>Pentapetalae</taxon>
        <taxon>asterids</taxon>
        <taxon>lamiids</taxon>
        <taxon>Lamiales</taxon>
        <taxon>Lentibulariaceae</taxon>
        <taxon>Genlisea</taxon>
    </lineage>
</organism>
<evidence type="ECO:0000313" key="2">
    <source>
        <dbReference type="Proteomes" id="UP000015453"/>
    </source>
</evidence>
<proteinExistence type="predicted"/>
<gene>
    <name evidence="1" type="ORF">M569_05165</name>
</gene>
<dbReference type="EMBL" id="AUSU01002049">
    <property type="protein sequence ID" value="EPS69604.1"/>
    <property type="molecule type" value="Genomic_DNA"/>
</dbReference>
<accession>S8CQX0</accession>
<name>S8CQX0_9LAMI</name>
<sequence>MSSEAGHKRNEKSPIVESVAQYKTAIWHYVRTMAMAQYYEFNSPKCQMAQDSRFLSRLVRPGCLSAPQLPKMPWKETVDWIPG</sequence>
<dbReference type="Proteomes" id="UP000015453">
    <property type="component" value="Unassembled WGS sequence"/>
</dbReference>